<gene>
    <name evidence="1" type="ORF">UFOVP54_97</name>
</gene>
<dbReference type="EMBL" id="LR796188">
    <property type="protein sequence ID" value="CAB4125270.1"/>
    <property type="molecule type" value="Genomic_DNA"/>
</dbReference>
<accession>A0A6J5KYM6</accession>
<protein>
    <submittedName>
        <fullName evidence="1">Uncharacterized protein</fullName>
    </submittedName>
</protein>
<name>A0A6J5KYM6_9CAUD</name>
<reference evidence="1" key="1">
    <citation type="submission" date="2020-04" db="EMBL/GenBank/DDBJ databases">
        <authorList>
            <person name="Chiriac C."/>
            <person name="Salcher M."/>
            <person name="Ghai R."/>
            <person name="Kavagutti S V."/>
        </authorList>
    </citation>
    <scope>NUCLEOTIDE SEQUENCE</scope>
</reference>
<proteinExistence type="predicted"/>
<organism evidence="1">
    <name type="scientific">uncultured Caudovirales phage</name>
    <dbReference type="NCBI Taxonomy" id="2100421"/>
    <lineage>
        <taxon>Viruses</taxon>
        <taxon>Duplodnaviria</taxon>
        <taxon>Heunggongvirae</taxon>
        <taxon>Uroviricota</taxon>
        <taxon>Caudoviricetes</taxon>
        <taxon>Peduoviridae</taxon>
        <taxon>Maltschvirus</taxon>
        <taxon>Maltschvirus maltsch</taxon>
    </lineage>
</organism>
<evidence type="ECO:0000313" key="1">
    <source>
        <dbReference type="EMBL" id="CAB4125270.1"/>
    </source>
</evidence>
<sequence>MVIQIRIPQNIINTCKENGWSELETKEYFSRYMREVMEDPYGQFEQDFEMWLEDLDEEQEEDYNSGLLYGVDNNQ</sequence>